<organism evidence="3 4">
    <name type="scientific">Paraburkholderia humisilvae</name>
    <dbReference type="NCBI Taxonomy" id="627669"/>
    <lineage>
        <taxon>Bacteria</taxon>
        <taxon>Pseudomonadati</taxon>
        <taxon>Pseudomonadota</taxon>
        <taxon>Betaproteobacteria</taxon>
        <taxon>Burkholderiales</taxon>
        <taxon>Burkholderiaceae</taxon>
        <taxon>Paraburkholderia</taxon>
    </lineage>
</organism>
<keyword evidence="2" id="KW-0472">Membrane</keyword>
<gene>
    <name evidence="3" type="ORF">LMG29542_06453</name>
</gene>
<dbReference type="AlphaFoldDB" id="A0A6J5F0L8"/>
<proteinExistence type="predicted"/>
<keyword evidence="4" id="KW-1185">Reference proteome</keyword>
<dbReference type="Proteomes" id="UP000494363">
    <property type="component" value="Unassembled WGS sequence"/>
</dbReference>
<name>A0A6J5F0L8_9BURK</name>
<feature type="compositionally biased region" description="Basic and acidic residues" evidence="1">
    <location>
        <begin position="52"/>
        <end position="64"/>
    </location>
</feature>
<evidence type="ECO:0000313" key="3">
    <source>
        <dbReference type="EMBL" id="CAB3770826.1"/>
    </source>
</evidence>
<reference evidence="3 4" key="1">
    <citation type="submission" date="2020-04" db="EMBL/GenBank/DDBJ databases">
        <authorList>
            <person name="De Canck E."/>
        </authorList>
    </citation>
    <scope>NUCLEOTIDE SEQUENCE [LARGE SCALE GENOMIC DNA]</scope>
    <source>
        <strain evidence="3 4">LMG 29542</strain>
    </source>
</reference>
<feature type="transmembrane region" description="Helical" evidence="2">
    <location>
        <begin position="6"/>
        <end position="29"/>
    </location>
</feature>
<dbReference type="RefSeq" id="WP_175231844.1">
    <property type="nucleotide sequence ID" value="NZ_CADIKH010000048.1"/>
</dbReference>
<keyword evidence="2" id="KW-0812">Transmembrane</keyword>
<sequence>MKFLGINVVLWTIVSLLVVIAGGVVYVVIAHEADQAAEQIAARRQAQRMQTMKEEADELNRKETEEIEQEPPFKLLK</sequence>
<feature type="region of interest" description="Disordered" evidence="1">
    <location>
        <begin position="52"/>
        <end position="77"/>
    </location>
</feature>
<keyword evidence="2" id="KW-1133">Transmembrane helix</keyword>
<evidence type="ECO:0000256" key="1">
    <source>
        <dbReference type="SAM" id="MobiDB-lite"/>
    </source>
</evidence>
<accession>A0A6J5F0L8</accession>
<dbReference type="EMBL" id="CADIKH010000048">
    <property type="protein sequence ID" value="CAB3770826.1"/>
    <property type="molecule type" value="Genomic_DNA"/>
</dbReference>
<evidence type="ECO:0000256" key="2">
    <source>
        <dbReference type="SAM" id="Phobius"/>
    </source>
</evidence>
<evidence type="ECO:0000313" key="4">
    <source>
        <dbReference type="Proteomes" id="UP000494363"/>
    </source>
</evidence>
<protein>
    <submittedName>
        <fullName evidence="3">Uncharacterized protein</fullName>
    </submittedName>
</protein>